<reference evidence="2" key="1">
    <citation type="journal article" date="2019" name="Int. J. Syst. Evol. Microbiol.">
        <title>The Global Catalogue of Microorganisms (GCM) 10K type strain sequencing project: providing services to taxonomists for standard genome sequencing and annotation.</title>
        <authorList>
            <consortium name="The Broad Institute Genomics Platform"/>
            <consortium name="The Broad Institute Genome Sequencing Center for Infectious Disease"/>
            <person name="Wu L."/>
            <person name="Ma J."/>
        </authorList>
    </citation>
    <scope>NUCLEOTIDE SEQUENCE [LARGE SCALE GENOMIC DNA]</scope>
    <source>
        <strain evidence="2">JCM 17304</strain>
    </source>
</reference>
<protein>
    <submittedName>
        <fullName evidence="1">Uncharacterized protein</fullName>
    </submittedName>
</protein>
<keyword evidence="2" id="KW-1185">Reference proteome</keyword>
<accession>A0ABP7X418</accession>
<gene>
    <name evidence="1" type="ORF">GCM10022414_33260</name>
</gene>
<evidence type="ECO:0000313" key="1">
    <source>
        <dbReference type="EMBL" id="GAA4104346.1"/>
    </source>
</evidence>
<dbReference type="EMBL" id="BAABDM010000009">
    <property type="protein sequence ID" value="GAA4104346.1"/>
    <property type="molecule type" value="Genomic_DNA"/>
</dbReference>
<evidence type="ECO:0000313" key="2">
    <source>
        <dbReference type="Proteomes" id="UP001500392"/>
    </source>
</evidence>
<dbReference type="Proteomes" id="UP001500392">
    <property type="component" value="Unassembled WGS sequence"/>
</dbReference>
<comment type="caution">
    <text evidence="1">The sequence shown here is derived from an EMBL/GenBank/DDBJ whole genome shotgun (WGS) entry which is preliminary data.</text>
</comment>
<organism evidence="1 2">
    <name type="scientific">Zhongshania borealis</name>
    <dbReference type="NCBI Taxonomy" id="889488"/>
    <lineage>
        <taxon>Bacteria</taxon>
        <taxon>Pseudomonadati</taxon>
        <taxon>Pseudomonadota</taxon>
        <taxon>Gammaproteobacteria</taxon>
        <taxon>Cellvibrionales</taxon>
        <taxon>Spongiibacteraceae</taxon>
        <taxon>Zhongshania</taxon>
    </lineage>
</organism>
<name>A0ABP7X418_9GAMM</name>
<proteinExistence type="predicted"/>
<sequence>MQMKYANTAMVLLLSEFSNNLSQNQGDIYEKRHNLWRLRGELGARSIFKGK</sequence>